<name>A0ABR0U996_REHGL</name>
<evidence type="ECO:0000256" key="1">
    <source>
        <dbReference type="ARBA" id="ARBA00004123"/>
    </source>
</evidence>
<feature type="region of interest" description="Disordered" evidence="6">
    <location>
        <begin position="233"/>
        <end position="259"/>
    </location>
</feature>
<evidence type="ECO:0000256" key="5">
    <source>
        <dbReference type="ARBA" id="ARBA00093456"/>
    </source>
</evidence>
<evidence type="ECO:0000256" key="2">
    <source>
        <dbReference type="ARBA" id="ARBA00022499"/>
    </source>
</evidence>
<comment type="similarity">
    <text evidence="5">Belongs to the Fanconi anemia protein FANCD2 family.</text>
</comment>
<keyword evidence="4" id="KW-0539">Nucleus</keyword>
<keyword evidence="2" id="KW-1017">Isopeptide bond</keyword>
<sequence>MRSNYEEAVELLKLSLDSCKQLPLPLILFYEELILTLQSKTLHPTIVEWVGKQVVDFELTYLSDLDSGNLVDSDLSYGLEGELWMNLDGDISPICLNILPLVFPLFRVGGKQGAMRMVPILRSTSPLQVERLANQGSLGGIDALLGCPFHLPSSKLNVFSTQVVKECDSISQATKEDIILKLLKRLRNLVFVECLLDNFLKKHPVLLPELYPHWELSPVIQFDYVRDSENMSQSLKGSGRISGNRRRNTGKSSLPSANSNIEEKLRQPTIVDIWRKAGAIPSQEALKEDVSVMSSKTIQSESEGNQAGNSNMPQDIEISGIVKCLEAQKYKFRPLSVDFLSLLACLEVHICLALSALPFLHSCTMSIHDEVDNPCGFLVKFVSSGLV</sequence>
<organism evidence="7 8">
    <name type="scientific">Rehmannia glutinosa</name>
    <name type="common">Chinese foxglove</name>
    <dbReference type="NCBI Taxonomy" id="99300"/>
    <lineage>
        <taxon>Eukaryota</taxon>
        <taxon>Viridiplantae</taxon>
        <taxon>Streptophyta</taxon>
        <taxon>Embryophyta</taxon>
        <taxon>Tracheophyta</taxon>
        <taxon>Spermatophyta</taxon>
        <taxon>Magnoliopsida</taxon>
        <taxon>eudicotyledons</taxon>
        <taxon>Gunneridae</taxon>
        <taxon>Pentapetalae</taxon>
        <taxon>asterids</taxon>
        <taxon>lamiids</taxon>
        <taxon>Lamiales</taxon>
        <taxon>Orobanchaceae</taxon>
        <taxon>Rehmannieae</taxon>
        <taxon>Rehmannia</taxon>
    </lineage>
</organism>
<gene>
    <name evidence="7" type="ORF">DH2020_047113</name>
</gene>
<dbReference type="PANTHER" id="PTHR32086:SF0">
    <property type="entry name" value="FANCONI ANEMIA GROUP D2 PROTEIN"/>
    <property type="match status" value="1"/>
</dbReference>
<dbReference type="Pfam" id="PF14631">
    <property type="entry name" value="FancD2"/>
    <property type="match status" value="1"/>
</dbReference>
<evidence type="ECO:0000256" key="3">
    <source>
        <dbReference type="ARBA" id="ARBA00022843"/>
    </source>
</evidence>
<accession>A0ABR0U996</accession>
<dbReference type="EMBL" id="JABTTQ020003249">
    <property type="protein sequence ID" value="KAK6119137.1"/>
    <property type="molecule type" value="Genomic_DNA"/>
</dbReference>
<evidence type="ECO:0000256" key="6">
    <source>
        <dbReference type="SAM" id="MobiDB-lite"/>
    </source>
</evidence>
<dbReference type="InterPro" id="IPR029448">
    <property type="entry name" value="FANCD2"/>
</dbReference>
<evidence type="ECO:0000313" key="8">
    <source>
        <dbReference type="Proteomes" id="UP001318860"/>
    </source>
</evidence>
<protein>
    <submittedName>
        <fullName evidence="7">Uncharacterized protein</fullName>
    </submittedName>
</protein>
<proteinExistence type="inferred from homology"/>
<reference evidence="7 8" key="1">
    <citation type="journal article" date="2021" name="Comput. Struct. Biotechnol. J.">
        <title>De novo genome assembly of the potent medicinal plant Rehmannia glutinosa using nanopore technology.</title>
        <authorList>
            <person name="Ma L."/>
            <person name="Dong C."/>
            <person name="Song C."/>
            <person name="Wang X."/>
            <person name="Zheng X."/>
            <person name="Niu Y."/>
            <person name="Chen S."/>
            <person name="Feng W."/>
        </authorList>
    </citation>
    <scope>NUCLEOTIDE SEQUENCE [LARGE SCALE GENOMIC DNA]</scope>
    <source>
        <strain evidence="7">DH-2019</strain>
    </source>
</reference>
<dbReference type="Proteomes" id="UP001318860">
    <property type="component" value="Unassembled WGS sequence"/>
</dbReference>
<keyword evidence="8" id="KW-1185">Reference proteome</keyword>
<comment type="subcellular location">
    <subcellularLocation>
        <location evidence="1">Nucleus</location>
    </subcellularLocation>
</comment>
<evidence type="ECO:0000256" key="4">
    <source>
        <dbReference type="ARBA" id="ARBA00023242"/>
    </source>
</evidence>
<comment type="caution">
    <text evidence="7">The sequence shown here is derived from an EMBL/GenBank/DDBJ whole genome shotgun (WGS) entry which is preliminary data.</text>
</comment>
<dbReference type="PANTHER" id="PTHR32086">
    <property type="entry name" value="FANCONI ANEMIA GROUP D2 PROTEIN"/>
    <property type="match status" value="1"/>
</dbReference>
<evidence type="ECO:0000313" key="7">
    <source>
        <dbReference type="EMBL" id="KAK6119137.1"/>
    </source>
</evidence>
<keyword evidence="3" id="KW-0832">Ubl conjugation</keyword>